<sequence>MVSSRVTYGRDHVAVVVSFIICWTPFHAQRLIATYADQTAAMVLLFTVLTYISGVTYYLSATVNPILYQVMSLKFRQAFVDTFGCCCPEVARSKANADLTFASFYNHNSAASVHSSARTHRRRSLSTQNLSLTAATTMSPTQLAAPNNAFAPNGSAAPVRKMSSSWTDLRNLGGSTDAEGTAGVAAVSSSTTSNRTTQQCVAVADRDASPAPEVVRVAEV</sequence>
<reference evidence="1" key="1">
    <citation type="submission" date="2020-05" db="EMBL/GenBank/DDBJ databases">
        <title>Large-scale comparative analyses of tick genomes elucidate their genetic diversity and vector capacities.</title>
        <authorList>
            <person name="Jia N."/>
            <person name="Wang J."/>
            <person name="Shi W."/>
            <person name="Du L."/>
            <person name="Sun Y."/>
            <person name="Zhan W."/>
            <person name="Jiang J."/>
            <person name="Wang Q."/>
            <person name="Zhang B."/>
            <person name="Ji P."/>
            <person name="Sakyi L.B."/>
            <person name="Cui X."/>
            <person name="Yuan T."/>
            <person name="Jiang B."/>
            <person name="Yang W."/>
            <person name="Lam T.T.-Y."/>
            <person name="Chang Q."/>
            <person name="Ding S."/>
            <person name="Wang X."/>
            <person name="Zhu J."/>
            <person name="Ruan X."/>
            <person name="Zhao L."/>
            <person name="Wei J."/>
            <person name="Que T."/>
            <person name="Du C."/>
            <person name="Cheng J."/>
            <person name="Dai P."/>
            <person name="Han X."/>
            <person name="Huang E."/>
            <person name="Gao Y."/>
            <person name="Liu J."/>
            <person name="Shao H."/>
            <person name="Ye R."/>
            <person name="Li L."/>
            <person name="Wei W."/>
            <person name="Wang X."/>
            <person name="Wang C."/>
            <person name="Yang T."/>
            <person name="Huo Q."/>
            <person name="Li W."/>
            <person name="Guo W."/>
            <person name="Chen H."/>
            <person name="Zhou L."/>
            <person name="Ni X."/>
            <person name="Tian J."/>
            <person name="Zhou Y."/>
            <person name="Sheng Y."/>
            <person name="Liu T."/>
            <person name="Pan Y."/>
            <person name="Xia L."/>
            <person name="Li J."/>
            <person name="Zhao F."/>
            <person name="Cao W."/>
        </authorList>
    </citation>
    <scope>NUCLEOTIDE SEQUENCE</scope>
    <source>
        <strain evidence="1">Dsil-2018</strain>
    </source>
</reference>
<proteinExistence type="predicted"/>
<accession>A0ACB8DL88</accession>
<name>A0ACB8DL88_DERSI</name>
<organism evidence="1 2">
    <name type="scientific">Dermacentor silvarum</name>
    <name type="common">Tick</name>
    <dbReference type="NCBI Taxonomy" id="543639"/>
    <lineage>
        <taxon>Eukaryota</taxon>
        <taxon>Metazoa</taxon>
        <taxon>Ecdysozoa</taxon>
        <taxon>Arthropoda</taxon>
        <taxon>Chelicerata</taxon>
        <taxon>Arachnida</taxon>
        <taxon>Acari</taxon>
        <taxon>Parasitiformes</taxon>
        <taxon>Ixodida</taxon>
        <taxon>Ixodoidea</taxon>
        <taxon>Ixodidae</taxon>
        <taxon>Rhipicephalinae</taxon>
        <taxon>Dermacentor</taxon>
    </lineage>
</organism>
<evidence type="ECO:0000313" key="1">
    <source>
        <dbReference type="EMBL" id="KAH7971334.1"/>
    </source>
</evidence>
<keyword evidence="2" id="KW-1185">Reference proteome</keyword>
<evidence type="ECO:0000313" key="2">
    <source>
        <dbReference type="Proteomes" id="UP000821865"/>
    </source>
</evidence>
<dbReference type="Proteomes" id="UP000821865">
    <property type="component" value="Chromosome 11"/>
</dbReference>
<dbReference type="EMBL" id="CM023480">
    <property type="protein sequence ID" value="KAH7971334.1"/>
    <property type="molecule type" value="Genomic_DNA"/>
</dbReference>
<comment type="caution">
    <text evidence="1">The sequence shown here is derived from an EMBL/GenBank/DDBJ whole genome shotgun (WGS) entry which is preliminary data.</text>
</comment>
<gene>
    <name evidence="1" type="ORF">HPB49_022107</name>
</gene>
<protein>
    <submittedName>
        <fullName evidence="1">Uncharacterized protein</fullName>
    </submittedName>
</protein>